<comment type="caution">
    <text evidence="1">The sequence shown here is derived from an EMBL/GenBank/DDBJ whole genome shotgun (WGS) entry which is preliminary data.</text>
</comment>
<gene>
    <name evidence="1" type="ORF">BUZ57_06740</name>
</gene>
<proteinExistence type="predicted"/>
<sequence>MWVLRRKRRGETVDKIRCLKIALLIVILAEEVRNAIKPAYSIKMNVDNEQLKTIVDNYFFNDNSNLN</sequence>
<evidence type="ECO:0000313" key="1">
    <source>
        <dbReference type="EMBL" id="RIO45703.1"/>
    </source>
</evidence>
<accession>A0A418JIU9</accession>
<organism evidence="1 2">
    <name type="scientific">Staphylococcus hyicus</name>
    <dbReference type="NCBI Taxonomy" id="1284"/>
    <lineage>
        <taxon>Bacteria</taxon>
        <taxon>Bacillati</taxon>
        <taxon>Bacillota</taxon>
        <taxon>Bacilli</taxon>
        <taxon>Bacillales</taxon>
        <taxon>Staphylococcaceae</taxon>
        <taxon>Staphylococcus</taxon>
    </lineage>
</organism>
<evidence type="ECO:0000313" key="2">
    <source>
        <dbReference type="Proteomes" id="UP000285625"/>
    </source>
</evidence>
<dbReference type="Proteomes" id="UP000285625">
    <property type="component" value="Unassembled WGS sequence"/>
</dbReference>
<dbReference type="EMBL" id="QXVO01000017">
    <property type="protein sequence ID" value="RIO45703.1"/>
    <property type="molecule type" value="Genomic_DNA"/>
</dbReference>
<dbReference type="AlphaFoldDB" id="A0A418JIU9"/>
<name>A0A418JIU9_STAHY</name>
<reference evidence="1 2" key="1">
    <citation type="journal article" date="2016" name="Front. Microbiol.">
        <title>Comprehensive Phylogenetic Analysis of Bovine Non-aureus Staphylococci Species Based on Whole-Genome Sequencing.</title>
        <authorList>
            <person name="Naushad S."/>
            <person name="Barkema H.W."/>
            <person name="Luby C."/>
            <person name="Condas L.A."/>
            <person name="Nobrega D.B."/>
            <person name="Carson D.A."/>
            <person name="De Buck J."/>
        </authorList>
    </citation>
    <scope>NUCLEOTIDE SEQUENCE [LARGE SCALE GENOMIC DNA]</scope>
    <source>
        <strain evidence="1 2">SNUC 5959</strain>
    </source>
</reference>
<protein>
    <submittedName>
        <fullName evidence="1">Uncharacterized protein</fullName>
    </submittedName>
</protein>